<dbReference type="Proteomes" id="UP000664303">
    <property type="component" value="Unassembled WGS sequence"/>
</dbReference>
<evidence type="ECO:0000313" key="1">
    <source>
        <dbReference type="EMBL" id="MBN7796473.1"/>
    </source>
</evidence>
<evidence type="ECO:0008006" key="3">
    <source>
        <dbReference type="Google" id="ProtNLM"/>
    </source>
</evidence>
<sequence length="147" mass="15244">MDWPLYHPCPGDGIRRFIPAPGGAILRFMSIRLRALITGLLFALSLLAQVGAAAACTGAEVMDAAGGHADHAAHAGMAAEKTAAMPMDGDCCNDSEHCPMQACFTGAALPCAVTSLRLPPTAAQLPPIPARAIEPVCSRLERPPIFA</sequence>
<organism evidence="1 2">
    <name type="scientific">Parahaliea mediterranea</name>
    <dbReference type="NCBI Taxonomy" id="651086"/>
    <lineage>
        <taxon>Bacteria</taxon>
        <taxon>Pseudomonadati</taxon>
        <taxon>Pseudomonadota</taxon>
        <taxon>Gammaproteobacteria</taxon>
        <taxon>Cellvibrionales</taxon>
        <taxon>Halieaceae</taxon>
        <taxon>Parahaliea</taxon>
    </lineage>
</organism>
<evidence type="ECO:0000313" key="2">
    <source>
        <dbReference type="Proteomes" id="UP000664303"/>
    </source>
</evidence>
<proteinExistence type="predicted"/>
<comment type="caution">
    <text evidence="1">The sequence shown here is derived from an EMBL/GenBank/DDBJ whole genome shotgun (WGS) entry which is preliminary data.</text>
</comment>
<accession>A0A939ILY5</accession>
<keyword evidence="2" id="KW-1185">Reference proteome</keyword>
<reference evidence="1" key="1">
    <citation type="submission" date="2021-02" db="EMBL/GenBank/DDBJ databases">
        <title>PHA producing bacteria isolated from coastal sediment in Guangdong, Shenzhen.</title>
        <authorList>
            <person name="Zheng W."/>
            <person name="Yu S."/>
            <person name="Huang Y."/>
        </authorList>
    </citation>
    <scope>NUCLEOTIDE SEQUENCE</scope>
    <source>
        <strain evidence="1">TN14-10</strain>
    </source>
</reference>
<protein>
    <recommendedName>
        <fullName evidence="3">CopL family metal-binding regulatory protein</fullName>
    </recommendedName>
</protein>
<dbReference type="EMBL" id="JAFKCZ010000005">
    <property type="protein sequence ID" value="MBN7796473.1"/>
    <property type="molecule type" value="Genomic_DNA"/>
</dbReference>
<gene>
    <name evidence="1" type="ORF">JYP50_07720</name>
</gene>
<dbReference type="RefSeq" id="WP_206559920.1">
    <property type="nucleotide sequence ID" value="NZ_JAFKCZ010000005.1"/>
</dbReference>
<name>A0A939ILY5_9GAMM</name>
<dbReference type="AlphaFoldDB" id="A0A939ILY5"/>